<evidence type="ECO:0000256" key="3">
    <source>
        <dbReference type="ARBA" id="ARBA00023315"/>
    </source>
</evidence>
<comment type="catalytic activity">
    <reaction evidence="4">
        <text>a 2-deoxystreptamine antibiotic + acetyl-CoA = an N(3)-acetyl-2-deoxystreptamine antibiotic + CoA + H(+)</text>
        <dbReference type="Rhea" id="RHEA:12665"/>
        <dbReference type="ChEBI" id="CHEBI:15378"/>
        <dbReference type="ChEBI" id="CHEBI:57287"/>
        <dbReference type="ChEBI" id="CHEBI:57288"/>
        <dbReference type="ChEBI" id="CHEBI:57921"/>
        <dbReference type="ChEBI" id="CHEBI:77452"/>
        <dbReference type="EC" id="2.3.1.81"/>
    </reaction>
</comment>
<organism evidence="5 6">
    <name type="scientific">Floricoccus tropicus</name>
    <dbReference type="NCBI Taxonomy" id="1859473"/>
    <lineage>
        <taxon>Bacteria</taxon>
        <taxon>Bacillati</taxon>
        <taxon>Bacillota</taxon>
        <taxon>Bacilli</taxon>
        <taxon>Lactobacillales</taxon>
        <taxon>Streptococcaceae</taxon>
        <taxon>Floricoccus</taxon>
    </lineage>
</organism>
<keyword evidence="2 4" id="KW-0808">Transferase</keyword>
<protein>
    <recommendedName>
        <fullName evidence="4">Aminoglycoside N(3)-acetyltransferase</fullName>
        <ecNumber evidence="4">2.3.1.-</ecNumber>
    </recommendedName>
</protein>
<sequence length="258" mass="29093">MITKIDLLKHFEELGLRKGDNVIVHTSMSKMGYICGGAQTVIEALLETVGGNGTVLMPTQSWKNLDPNSGVHYEVERVDWDILRENLPAYDKYITPTNTMGLVAEMFRTWPGTFRSDHPARSFSANGMNAEYLIENHDLSDIFGKTSPLGKLYELNGKIILLGVNYDKNTSIHLADELADYPSKKTEVNSSVITKNGKRQWIDYETLVVDGDDFTQIGNAFEKEHSVNQTKIGDAIVKCMNQRELIDFAVSWIEENRK</sequence>
<reference evidence="6" key="1">
    <citation type="submission" date="2016-09" db="EMBL/GenBank/DDBJ databases">
        <title>Draft genome sequence of a novel species of the family Streptococcaceae isolated from flowers.</title>
        <authorList>
            <person name="Chuah L.-O."/>
            <person name="Yap K.-P."/>
            <person name="Thong K.L."/>
            <person name="Liong M.T."/>
            <person name="Ahmad R."/>
            <person name="Rusul G."/>
        </authorList>
    </citation>
    <scope>NUCLEOTIDE SEQUENCE [LARGE SCALE GENOMIC DNA]</scope>
    <source>
        <strain evidence="6">DF1</strain>
    </source>
</reference>
<evidence type="ECO:0000313" key="5">
    <source>
        <dbReference type="EMBL" id="OFI49568.1"/>
    </source>
</evidence>
<evidence type="ECO:0000256" key="4">
    <source>
        <dbReference type="RuleBase" id="RU365031"/>
    </source>
</evidence>
<dbReference type="GO" id="GO:0046677">
    <property type="term" value="P:response to antibiotic"/>
    <property type="evidence" value="ECO:0007669"/>
    <property type="project" value="UniProtKB-KW"/>
</dbReference>
<gene>
    <name evidence="5" type="ORF">BG261_03025</name>
</gene>
<dbReference type="RefSeq" id="WP_070792085.1">
    <property type="nucleotide sequence ID" value="NZ_MKIR01000012.1"/>
</dbReference>
<dbReference type="InterPro" id="IPR003679">
    <property type="entry name" value="Amioglycoside_AcTrfase"/>
</dbReference>
<evidence type="ECO:0000256" key="2">
    <source>
        <dbReference type="ARBA" id="ARBA00022679"/>
    </source>
</evidence>
<dbReference type="PANTHER" id="PTHR11104:SF0">
    <property type="entry name" value="SPBETA PROPHAGE-DERIVED AMINOGLYCOSIDE N(3')-ACETYLTRANSFERASE-LIKE PROTEIN YOKD"/>
    <property type="match status" value="1"/>
</dbReference>
<dbReference type="EMBL" id="MKIR01000012">
    <property type="protein sequence ID" value="OFI49568.1"/>
    <property type="molecule type" value="Genomic_DNA"/>
</dbReference>
<dbReference type="PANTHER" id="PTHR11104">
    <property type="entry name" value="AMINOGLYCOSIDE N3-ACETYLTRANSFERASE"/>
    <property type="match status" value="1"/>
</dbReference>
<keyword evidence="3 4" id="KW-0012">Acyltransferase</keyword>
<accession>A0A1E8GQ03</accession>
<dbReference type="STRING" id="1859473.BG261_03025"/>
<keyword evidence="4" id="KW-0046">Antibiotic resistance</keyword>
<dbReference type="EC" id="2.3.1.-" evidence="4"/>
<comment type="similarity">
    <text evidence="1 4">Belongs to the antibiotic N-acetyltransferase family.</text>
</comment>
<dbReference type="GO" id="GO:0046353">
    <property type="term" value="F:aminoglycoside 3-N-acetyltransferase activity"/>
    <property type="evidence" value="ECO:0007669"/>
    <property type="project" value="UniProtKB-EC"/>
</dbReference>
<evidence type="ECO:0000313" key="6">
    <source>
        <dbReference type="Proteomes" id="UP000178622"/>
    </source>
</evidence>
<name>A0A1E8GQ03_9LACT</name>
<proteinExistence type="inferred from homology"/>
<dbReference type="AlphaFoldDB" id="A0A1E8GQ03"/>
<dbReference type="InterPro" id="IPR028345">
    <property type="entry name" value="Antibiotic_NAT-like"/>
</dbReference>
<evidence type="ECO:0000256" key="1">
    <source>
        <dbReference type="ARBA" id="ARBA00006383"/>
    </source>
</evidence>
<dbReference type="OrthoDB" id="7330654at2"/>
<comment type="caution">
    <text evidence="5">The sequence shown here is derived from an EMBL/GenBank/DDBJ whole genome shotgun (WGS) entry which is preliminary data.</text>
</comment>
<dbReference type="Pfam" id="PF02522">
    <property type="entry name" value="Antibiotic_NAT"/>
    <property type="match status" value="1"/>
</dbReference>
<keyword evidence="6" id="KW-1185">Reference proteome</keyword>
<dbReference type="Proteomes" id="UP000178622">
    <property type="component" value="Unassembled WGS sequence"/>
</dbReference>
<dbReference type="SUPFAM" id="SSF110710">
    <property type="entry name" value="TTHA0583/YokD-like"/>
    <property type="match status" value="1"/>
</dbReference>